<dbReference type="EMBL" id="BJWL01000022">
    <property type="protein sequence ID" value="GFZ11178.1"/>
    <property type="molecule type" value="Genomic_DNA"/>
</dbReference>
<proteinExistence type="predicted"/>
<sequence length="380" mass="41866">MNSRTNSGRGFQIPLENDFWIGGPLVPPTLGNPILPRSNVVPIERTNWHDLVGIPDRHLRETMNSGEIGRNLDLNGLMGQNVNCCESGFPRARNGCFDQNVGSYAQNFGNDNPLAELFTMKKAAAMSVGSSANVTASKNMNTANTPAILDSYSQVDSSWTEGNFTSLLLGGESPNPGLNHWIEPDGLPQMPGARKSEQGDSSKGKEPLESEIPEVGVFEKEMKGLMAQMVKSIQTLHTKIDNMALHLLFIEKKLKKLTKEVQKGKIPMDDRSSTDKEEEKENQKERGEKKTEKNKEQEHEREGTVQERVKGNKDDSSETESDASHILIRRKSQRLGHLSKFSNTATTALELSHSPSSSPSTPIHDPHTSTPHTTSPPPPL</sequence>
<evidence type="ECO:0000256" key="1">
    <source>
        <dbReference type="SAM" id="MobiDB-lite"/>
    </source>
</evidence>
<feature type="region of interest" description="Disordered" evidence="1">
    <location>
        <begin position="175"/>
        <end position="215"/>
    </location>
</feature>
<feature type="compositionally biased region" description="Basic and acidic residues" evidence="1">
    <location>
        <begin position="259"/>
        <end position="316"/>
    </location>
</feature>
<evidence type="ECO:0000313" key="3">
    <source>
        <dbReference type="Proteomes" id="UP000585474"/>
    </source>
</evidence>
<dbReference type="Proteomes" id="UP000585474">
    <property type="component" value="Unassembled WGS sequence"/>
</dbReference>
<protein>
    <submittedName>
        <fullName evidence="2">Uncharacterized protein</fullName>
    </submittedName>
</protein>
<reference evidence="2 3" key="1">
    <citation type="submission" date="2019-07" db="EMBL/GenBank/DDBJ databases">
        <title>De Novo Assembly of kiwifruit Actinidia rufa.</title>
        <authorList>
            <person name="Sugita-Konishi S."/>
            <person name="Sato K."/>
            <person name="Mori E."/>
            <person name="Abe Y."/>
            <person name="Kisaki G."/>
            <person name="Hamano K."/>
            <person name="Suezawa K."/>
            <person name="Otani M."/>
            <person name="Fukuda T."/>
            <person name="Manabe T."/>
            <person name="Gomi K."/>
            <person name="Tabuchi M."/>
            <person name="Akimitsu K."/>
            <person name="Kataoka I."/>
        </authorList>
    </citation>
    <scope>NUCLEOTIDE SEQUENCE [LARGE SCALE GENOMIC DNA]</scope>
    <source>
        <strain evidence="3">cv. Fuchu</strain>
    </source>
</reference>
<gene>
    <name evidence="2" type="ORF">Acr_22g0005760</name>
</gene>
<organism evidence="2 3">
    <name type="scientific">Actinidia rufa</name>
    <dbReference type="NCBI Taxonomy" id="165716"/>
    <lineage>
        <taxon>Eukaryota</taxon>
        <taxon>Viridiplantae</taxon>
        <taxon>Streptophyta</taxon>
        <taxon>Embryophyta</taxon>
        <taxon>Tracheophyta</taxon>
        <taxon>Spermatophyta</taxon>
        <taxon>Magnoliopsida</taxon>
        <taxon>eudicotyledons</taxon>
        <taxon>Gunneridae</taxon>
        <taxon>Pentapetalae</taxon>
        <taxon>asterids</taxon>
        <taxon>Ericales</taxon>
        <taxon>Actinidiaceae</taxon>
        <taxon>Actinidia</taxon>
    </lineage>
</organism>
<name>A0A7J0GKA8_9ERIC</name>
<feature type="compositionally biased region" description="Basic and acidic residues" evidence="1">
    <location>
        <begin position="194"/>
        <end position="208"/>
    </location>
</feature>
<feature type="region of interest" description="Disordered" evidence="1">
    <location>
        <begin position="259"/>
        <end position="380"/>
    </location>
</feature>
<feature type="compositionally biased region" description="Polar residues" evidence="1">
    <location>
        <begin position="340"/>
        <end position="349"/>
    </location>
</feature>
<feature type="compositionally biased region" description="Low complexity" evidence="1">
    <location>
        <begin position="352"/>
        <end position="373"/>
    </location>
</feature>
<accession>A0A7J0GKA8</accession>
<comment type="caution">
    <text evidence="2">The sequence shown here is derived from an EMBL/GenBank/DDBJ whole genome shotgun (WGS) entry which is preliminary data.</text>
</comment>
<dbReference type="OrthoDB" id="5607at2759"/>
<evidence type="ECO:0000313" key="2">
    <source>
        <dbReference type="EMBL" id="GFZ11178.1"/>
    </source>
</evidence>
<keyword evidence="3" id="KW-1185">Reference proteome</keyword>
<dbReference type="AlphaFoldDB" id="A0A7J0GKA8"/>